<dbReference type="OrthoDB" id="9133279at2"/>
<evidence type="ECO:0000313" key="3">
    <source>
        <dbReference type="Proteomes" id="UP000310016"/>
    </source>
</evidence>
<gene>
    <name evidence="2" type="ORF">FAZ21_16190</name>
</gene>
<keyword evidence="1" id="KW-0812">Transmembrane</keyword>
<accession>A0A4U0PID8</accession>
<dbReference type="Pfam" id="PF16137">
    <property type="entry name" value="DUF4845"/>
    <property type="match status" value="1"/>
</dbReference>
<evidence type="ECO:0000256" key="1">
    <source>
        <dbReference type="SAM" id="Phobius"/>
    </source>
</evidence>
<name>A0A4U0PID8_9NEIS</name>
<dbReference type="Proteomes" id="UP000310016">
    <property type="component" value="Unassembled WGS sequence"/>
</dbReference>
<dbReference type="InterPro" id="IPR032314">
    <property type="entry name" value="DUF4845"/>
</dbReference>
<sequence length="128" mass="13787">MAGTGEQSMRKQSGMSFVGFIIVAILVALAAITFFKVVPAYVEYFSVKSTLKILVRDHASEPPSAIRESYNRHANISNIEAVKAQDLVIVQTGGRTTISTSYEKVVPLVANVSLLFDFDAEAASGSTE</sequence>
<organism evidence="2 3">
    <name type="scientific">Chitiniphilus eburneus</name>
    <dbReference type="NCBI Taxonomy" id="2571148"/>
    <lineage>
        <taxon>Bacteria</taxon>
        <taxon>Pseudomonadati</taxon>
        <taxon>Pseudomonadota</taxon>
        <taxon>Betaproteobacteria</taxon>
        <taxon>Neisseriales</taxon>
        <taxon>Chitinibacteraceae</taxon>
        <taxon>Chitiniphilus</taxon>
    </lineage>
</organism>
<dbReference type="EMBL" id="SUMF01000026">
    <property type="protein sequence ID" value="TJZ67776.1"/>
    <property type="molecule type" value="Genomic_DNA"/>
</dbReference>
<keyword evidence="3" id="KW-1185">Reference proteome</keyword>
<proteinExistence type="predicted"/>
<reference evidence="2 3" key="1">
    <citation type="submission" date="2019-04" db="EMBL/GenBank/DDBJ databases">
        <title>Chitiniphilus eburnea sp. nov., a novel chitinolytic bacterium isolated from aquaculture sludge.</title>
        <authorList>
            <person name="Sheng M."/>
        </authorList>
    </citation>
    <scope>NUCLEOTIDE SEQUENCE [LARGE SCALE GENOMIC DNA]</scope>
    <source>
        <strain evidence="2 3">HX-2-15</strain>
    </source>
</reference>
<keyword evidence="1" id="KW-0472">Membrane</keyword>
<protein>
    <submittedName>
        <fullName evidence="2">DUF4845 domain-containing protein</fullName>
    </submittedName>
</protein>
<evidence type="ECO:0000313" key="2">
    <source>
        <dbReference type="EMBL" id="TJZ67776.1"/>
    </source>
</evidence>
<comment type="caution">
    <text evidence="2">The sequence shown here is derived from an EMBL/GenBank/DDBJ whole genome shotgun (WGS) entry which is preliminary data.</text>
</comment>
<dbReference type="AlphaFoldDB" id="A0A4U0PID8"/>
<feature type="transmembrane region" description="Helical" evidence="1">
    <location>
        <begin position="17"/>
        <end position="42"/>
    </location>
</feature>
<keyword evidence="1" id="KW-1133">Transmembrane helix</keyword>